<dbReference type="OrthoDB" id="3946223at2759"/>
<organism evidence="3 4">
    <name type="scientific">Saccharata proteae CBS 121410</name>
    <dbReference type="NCBI Taxonomy" id="1314787"/>
    <lineage>
        <taxon>Eukaryota</taxon>
        <taxon>Fungi</taxon>
        <taxon>Dikarya</taxon>
        <taxon>Ascomycota</taxon>
        <taxon>Pezizomycotina</taxon>
        <taxon>Dothideomycetes</taxon>
        <taxon>Dothideomycetes incertae sedis</taxon>
        <taxon>Botryosphaeriales</taxon>
        <taxon>Saccharataceae</taxon>
        <taxon>Saccharata</taxon>
    </lineage>
</organism>
<dbReference type="Proteomes" id="UP000799776">
    <property type="component" value="Unassembled WGS sequence"/>
</dbReference>
<reference evidence="3" key="1">
    <citation type="journal article" date="2020" name="Stud. Mycol.">
        <title>101 Dothideomycetes genomes: a test case for predicting lifestyles and emergence of pathogens.</title>
        <authorList>
            <person name="Haridas S."/>
            <person name="Albert R."/>
            <person name="Binder M."/>
            <person name="Bloem J."/>
            <person name="Labutti K."/>
            <person name="Salamov A."/>
            <person name="Andreopoulos B."/>
            <person name="Baker S."/>
            <person name="Barry K."/>
            <person name="Bills G."/>
            <person name="Bluhm B."/>
            <person name="Cannon C."/>
            <person name="Castanera R."/>
            <person name="Culley D."/>
            <person name="Daum C."/>
            <person name="Ezra D."/>
            <person name="Gonzalez J."/>
            <person name="Henrissat B."/>
            <person name="Kuo A."/>
            <person name="Liang C."/>
            <person name="Lipzen A."/>
            <person name="Lutzoni F."/>
            <person name="Magnuson J."/>
            <person name="Mondo S."/>
            <person name="Nolan M."/>
            <person name="Ohm R."/>
            <person name="Pangilinan J."/>
            <person name="Park H.-J."/>
            <person name="Ramirez L."/>
            <person name="Alfaro M."/>
            <person name="Sun H."/>
            <person name="Tritt A."/>
            <person name="Yoshinaga Y."/>
            <person name="Zwiers L.-H."/>
            <person name="Turgeon B."/>
            <person name="Goodwin S."/>
            <person name="Spatafora J."/>
            <person name="Crous P."/>
            <person name="Grigoriev I."/>
        </authorList>
    </citation>
    <scope>NUCLEOTIDE SEQUENCE</scope>
    <source>
        <strain evidence="3">CBS 121410</strain>
    </source>
</reference>
<dbReference type="EMBL" id="ML978721">
    <property type="protein sequence ID" value="KAF2087033.1"/>
    <property type="molecule type" value="Genomic_DNA"/>
</dbReference>
<evidence type="ECO:0000256" key="2">
    <source>
        <dbReference type="SAM" id="MobiDB-lite"/>
    </source>
</evidence>
<evidence type="ECO:0000313" key="4">
    <source>
        <dbReference type="Proteomes" id="UP000799776"/>
    </source>
</evidence>
<evidence type="ECO:0000313" key="3">
    <source>
        <dbReference type="EMBL" id="KAF2087033.1"/>
    </source>
</evidence>
<evidence type="ECO:0000256" key="1">
    <source>
        <dbReference type="SAM" id="Coils"/>
    </source>
</evidence>
<protein>
    <submittedName>
        <fullName evidence="3">Uncharacterized protein</fullName>
    </submittedName>
</protein>
<keyword evidence="1" id="KW-0175">Coiled coil</keyword>
<feature type="compositionally biased region" description="Basic and acidic residues" evidence="2">
    <location>
        <begin position="113"/>
        <end position="125"/>
    </location>
</feature>
<feature type="region of interest" description="Disordered" evidence="2">
    <location>
        <begin position="1"/>
        <end position="125"/>
    </location>
</feature>
<dbReference type="AlphaFoldDB" id="A0A9P4HUL3"/>
<accession>A0A9P4HUL3</accession>
<proteinExistence type="predicted"/>
<feature type="compositionally biased region" description="Acidic residues" evidence="2">
    <location>
        <begin position="57"/>
        <end position="83"/>
    </location>
</feature>
<sequence>MASRHTRQRPASLVELTSSDPVSSEESLSDNETQETYQQDSDAKSDDDYLGPRGESDESDSDSDESEFDESEFDESEPDESEPDERRSTIDDSVEPVLTTQDMGAPPLGSVQGHERSPTNGFEGDHCDDIAAEYRREYNEAGYHRLAKAVIRRVVTHTNTVNGTQRQSFLWASYDYLRSLDRDLLDQVIDGNLALANRTNPAIKAVLKKQAKWAKQAPCIYVRLLVHYDGTALTPKELQNLVNIIRDYRKDPVVASKIDGSSAKDAKAGYRRFLNHRDPPYCPIGRQNEDLDNFCRGIEHRISRYKDKMDEPMKSPLSYYGYATDYATRKRQHDKGQSSSWLMRMVSWVTHQHPLFRQKRVRFSSYVVGLNWKHLQSRVGEILLTFIGQGNIINGGGVCIWNPGQNSNNPYNEQQWREVERYLKNRLQQRKAENLAKDRQILEGFIKRAKKAREGGDEIRSQIRELINSTAEPIRSFLQTMTTSSKEEQEAKLAQLADIAVQYRERAKEYNQDIAKLQMVIEDYLGHEGKVLDAFRAVGVEIPGVDVSGFDDQGAE</sequence>
<keyword evidence="4" id="KW-1185">Reference proteome</keyword>
<feature type="coiled-coil region" evidence="1">
    <location>
        <begin position="486"/>
        <end position="520"/>
    </location>
</feature>
<gene>
    <name evidence="3" type="ORF">K490DRAFT_57112</name>
</gene>
<comment type="caution">
    <text evidence="3">The sequence shown here is derived from an EMBL/GenBank/DDBJ whole genome shotgun (WGS) entry which is preliminary data.</text>
</comment>
<name>A0A9P4HUL3_9PEZI</name>